<dbReference type="OrthoDB" id="9795766at2"/>
<evidence type="ECO:0000313" key="2">
    <source>
        <dbReference type="EMBL" id="TCP18034.1"/>
    </source>
</evidence>
<organism evidence="2 3">
    <name type="scientific">Scopulibacillus darangshiensis</name>
    <dbReference type="NCBI Taxonomy" id="442528"/>
    <lineage>
        <taxon>Bacteria</taxon>
        <taxon>Bacillati</taxon>
        <taxon>Bacillota</taxon>
        <taxon>Bacilli</taxon>
        <taxon>Bacillales</taxon>
        <taxon>Sporolactobacillaceae</taxon>
        <taxon>Scopulibacillus</taxon>
    </lineage>
</organism>
<name>A0A4R2NAK1_9BACL</name>
<dbReference type="Pfam" id="PF04014">
    <property type="entry name" value="MazE_antitoxin"/>
    <property type="match status" value="1"/>
</dbReference>
<dbReference type="GO" id="GO:0097351">
    <property type="term" value="F:toxin sequestering activity"/>
    <property type="evidence" value="ECO:0007669"/>
    <property type="project" value="InterPro"/>
</dbReference>
<dbReference type="SMART" id="SM00966">
    <property type="entry name" value="SpoVT_AbrB"/>
    <property type="match status" value="1"/>
</dbReference>
<dbReference type="PANTHER" id="PTHR40516:SF1">
    <property type="entry name" value="ANTITOXIN CHPS-RELATED"/>
    <property type="match status" value="1"/>
</dbReference>
<dbReference type="InterPro" id="IPR039052">
    <property type="entry name" value="Antitox_PemI-like"/>
</dbReference>
<dbReference type="Proteomes" id="UP000295416">
    <property type="component" value="Unassembled WGS sequence"/>
</dbReference>
<dbReference type="Gene3D" id="2.10.260.10">
    <property type="match status" value="1"/>
</dbReference>
<comment type="caution">
    <text evidence="2">The sequence shown here is derived from an EMBL/GenBank/DDBJ whole genome shotgun (WGS) entry which is preliminary data.</text>
</comment>
<gene>
    <name evidence="2" type="ORF">EV207_17314</name>
</gene>
<dbReference type="AlphaFoldDB" id="A0A4R2NAK1"/>
<feature type="domain" description="SpoVT-AbrB" evidence="1">
    <location>
        <begin position="16"/>
        <end position="61"/>
    </location>
</feature>
<sequence>MTSKDKGVLKVTTTVQKWGNSLGIRIPSSVVKEIAIHQGSEMEVMVENQGITLKPKRKKPTLEELLSQCKPENRHEEIDFGRAGRELF</sequence>
<evidence type="ECO:0000313" key="3">
    <source>
        <dbReference type="Proteomes" id="UP000295416"/>
    </source>
</evidence>
<evidence type="ECO:0000259" key="1">
    <source>
        <dbReference type="SMART" id="SM00966"/>
    </source>
</evidence>
<reference evidence="2 3" key="1">
    <citation type="submission" date="2019-03" db="EMBL/GenBank/DDBJ databases">
        <title>Genomic Encyclopedia of Type Strains, Phase IV (KMG-IV): sequencing the most valuable type-strain genomes for metagenomic binning, comparative biology and taxonomic classification.</title>
        <authorList>
            <person name="Goeker M."/>
        </authorList>
    </citation>
    <scope>NUCLEOTIDE SEQUENCE [LARGE SCALE GENOMIC DNA]</scope>
    <source>
        <strain evidence="2 3">DSM 19377</strain>
    </source>
</reference>
<dbReference type="EMBL" id="SLXK01000073">
    <property type="protein sequence ID" value="TCP18034.1"/>
    <property type="molecule type" value="Genomic_DNA"/>
</dbReference>
<keyword evidence="3" id="KW-1185">Reference proteome</keyword>
<proteinExistence type="predicted"/>
<dbReference type="InterPro" id="IPR007159">
    <property type="entry name" value="SpoVT-AbrB_dom"/>
</dbReference>
<dbReference type="InterPro" id="IPR037914">
    <property type="entry name" value="SpoVT-AbrB_sf"/>
</dbReference>
<dbReference type="RefSeq" id="WP_132748635.1">
    <property type="nucleotide sequence ID" value="NZ_SLXK01000073.1"/>
</dbReference>
<protein>
    <submittedName>
        <fullName evidence="2">Antitoxin MazE</fullName>
    </submittedName>
</protein>
<accession>A0A4R2NAK1</accession>
<dbReference type="SUPFAM" id="SSF89447">
    <property type="entry name" value="AbrB/MazE/MraZ-like"/>
    <property type="match status" value="1"/>
</dbReference>
<dbReference type="GO" id="GO:0003677">
    <property type="term" value="F:DNA binding"/>
    <property type="evidence" value="ECO:0007669"/>
    <property type="project" value="InterPro"/>
</dbReference>
<dbReference type="PANTHER" id="PTHR40516">
    <property type="entry name" value="ANTITOXIN CHPS-RELATED"/>
    <property type="match status" value="1"/>
</dbReference>